<reference evidence="1 2" key="1">
    <citation type="journal article" date="2021" name="Elife">
        <title>Chloroplast acquisition without the gene transfer in kleptoplastic sea slugs, Plakobranchus ocellatus.</title>
        <authorList>
            <person name="Maeda T."/>
            <person name="Takahashi S."/>
            <person name="Yoshida T."/>
            <person name="Shimamura S."/>
            <person name="Takaki Y."/>
            <person name="Nagai Y."/>
            <person name="Toyoda A."/>
            <person name="Suzuki Y."/>
            <person name="Arimoto A."/>
            <person name="Ishii H."/>
            <person name="Satoh N."/>
            <person name="Nishiyama T."/>
            <person name="Hasebe M."/>
            <person name="Maruyama T."/>
            <person name="Minagawa J."/>
            <person name="Obokata J."/>
            <person name="Shigenobu S."/>
        </authorList>
    </citation>
    <scope>NUCLEOTIDE SEQUENCE [LARGE SCALE GENOMIC DNA]</scope>
</reference>
<dbReference type="EMBL" id="BMAT01003629">
    <property type="protein sequence ID" value="GFR59194.1"/>
    <property type="molecule type" value="Genomic_DNA"/>
</dbReference>
<protein>
    <submittedName>
        <fullName evidence="1">Uncharacterized protein</fullName>
    </submittedName>
</protein>
<evidence type="ECO:0000313" key="2">
    <source>
        <dbReference type="Proteomes" id="UP000762676"/>
    </source>
</evidence>
<dbReference type="AlphaFoldDB" id="A0AAV4EED6"/>
<evidence type="ECO:0000313" key="1">
    <source>
        <dbReference type="EMBL" id="GFR59194.1"/>
    </source>
</evidence>
<dbReference type="Proteomes" id="UP000762676">
    <property type="component" value="Unassembled WGS sequence"/>
</dbReference>
<name>A0AAV4EED6_9GAST</name>
<sequence>MSPLVKTLVPFRSVDEGRPSLAMDQVLEGPISDQLAKLQQQEESLIRREELVREMEIAQREAKGETRGKERGTS</sequence>
<comment type="caution">
    <text evidence="1">The sequence shown here is derived from an EMBL/GenBank/DDBJ whole genome shotgun (WGS) entry which is preliminary data.</text>
</comment>
<accession>A0AAV4EED6</accession>
<keyword evidence="2" id="KW-1185">Reference proteome</keyword>
<gene>
    <name evidence="1" type="ORF">ElyMa_001788400</name>
</gene>
<proteinExistence type="predicted"/>
<organism evidence="1 2">
    <name type="scientific">Elysia marginata</name>
    <dbReference type="NCBI Taxonomy" id="1093978"/>
    <lineage>
        <taxon>Eukaryota</taxon>
        <taxon>Metazoa</taxon>
        <taxon>Spiralia</taxon>
        <taxon>Lophotrochozoa</taxon>
        <taxon>Mollusca</taxon>
        <taxon>Gastropoda</taxon>
        <taxon>Heterobranchia</taxon>
        <taxon>Euthyneura</taxon>
        <taxon>Panpulmonata</taxon>
        <taxon>Sacoglossa</taxon>
        <taxon>Placobranchoidea</taxon>
        <taxon>Plakobranchidae</taxon>
        <taxon>Elysia</taxon>
    </lineage>
</organism>